<keyword evidence="14" id="KW-1185">Reference proteome</keyword>
<evidence type="ECO:0000256" key="7">
    <source>
        <dbReference type="ARBA" id="ARBA00022741"/>
    </source>
</evidence>
<comment type="similarity">
    <text evidence="2 11">Belongs to the guanylate kinase family.</text>
</comment>
<evidence type="ECO:0000256" key="10">
    <source>
        <dbReference type="ARBA" id="ARBA00030128"/>
    </source>
</evidence>
<evidence type="ECO:0000313" key="13">
    <source>
        <dbReference type="EMBL" id="CCK78035.1"/>
    </source>
</evidence>
<reference evidence="13 14" key="1">
    <citation type="journal article" date="2013" name="Nat. Commun.">
        <title>Genome sequence and functional genomic analysis of the oil-degrading bacterium Oleispira antarctica.</title>
        <authorList>
            <person name="Kube M."/>
            <person name="Chernikova T.N."/>
            <person name="Al-Ramahi Y."/>
            <person name="Beloqui A."/>
            <person name="Lopez-Cortez N."/>
            <person name="Guazzaroni M.E."/>
            <person name="Heipieper H.J."/>
            <person name="Klages S."/>
            <person name="Kotsyurbenko O.R."/>
            <person name="Langer I."/>
            <person name="Nechitaylo T.Y."/>
            <person name="Lunsdorf H."/>
            <person name="Fernandez M."/>
            <person name="Juarez S."/>
            <person name="Ciordia S."/>
            <person name="Singer A."/>
            <person name="Kagan O."/>
            <person name="Egorova O."/>
            <person name="Petit P.A."/>
            <person name="Stogios P."/>
            <person name="Kim Y."/>
            <person name="Tchigvintsev A."/>
            <person name="Flick R."/>
            <person name="Denaro R."/>
            <person name="Genovese M."/>
            <person name="Albar J.P."/>
            <person name="Reva O.N."/>
            <person name="Martinez-Gomariz M."/>
            <person name="Tran H."/>
            <person name="Ferrer M."/>
            <person name="Savchenko A."/>
            <person name="Yakunin A.F."/>
            <person name="Yakimov M.M."/>
            <person name="Golyshina O.V."/>
            <person name="Reinhardt R."/>
            <person name="Golyshin P.N."/>
        </authorList>
    </citation>
    <scope>NUCLEOTIDE SEQUENCE [LARGE SCALE GENOMIC DNA]</scope>
</reference>
<dbReference type="HOGENOM" id="CLU_001715_1_0_6"/>
<dbReference type="NCBIfam" id="TIGR03263">
    <property type="entry name" value="guanyl_kin"/>
    <property type="match status" value="1"/>
</dbReference>
<dbReference type="OrthoDB" id="9808150at2"/>
<dbReference type="Proteomes" id="UP000032749">
    <property type="component" value="Chromosome"/>
</dbReference>
<comment type="subcellular location">
    <subcellularLocation>
        <location evidence="1 11">Cytoplasm</location>
    </subcellularLocation>
</comment>
<accession>R4YST5</accession>
<feature type="domain" description="Guanylate kinase-like" evidence="12">
    <location>
        <begin position="7"/>
        <end position="185"/>
    </location>
</feature>
<keyword evidence="8 11" id="KW-0418">Kinase</keyword>
<dbReference type="AlphaFoldDB" id="R4YST5"/>
<dbReference type="CDD" id="cd00071">
    <property type="entry name" value="GMPK"/>
    <property type="match status" value="1"/>
</dbReference>
<dbReference type="Gene3D" id="3.30.63.10">
    <property type="entry name" value="Guanylate Kinase phosphate binding domain"/>
    <property type="match status" value="1"/>
</dbReference>
<dbReference type="InterPro" id="IPR027417">
    <property type="entry name" value="P-loop_NTPase"/>
</dbReference>
<dbReference type="KEGG" id="oai:OLEAN_C38590"/>
<evidence type="ECO:0000256" key="11">
    <source>
        <dbReference type="HAMAP-Rule" id="MF_00328"/>
    </source>
</evidence>
<proteinExistence type="inferred from homology"/>
<dbReference type="SUPFAM" id="SSF52540">
    <property type="entry name" value="P-loop containing nucleoside triphosphate hydrolases"/>
    <property type="match status" value="1"/>
</dbReference>
<keyword evidence="9 11" id="KW-0067">ATP-binding</keyword>
<comment type="function">
    <text evidence="11">Essential for recycling GMP and indirectly, cGMP.</text>
</comment>
<evidence type="ECO:0000259" key="12">
    <source>
        <dbReference type="PROSITE" id="PS50052"/>
    </source>
</evidence>
<dbReference type="PANTHER" id="PTHR23117:SF13">
    <property type="entry name" value="GUANYLATE KINASE"/>
    <property type="match status" value="1"/>
</dbReference>
<gene>
    <name evidence="11 13" type="primary">gmk</name>
    <name evidence="13" type="ORF">OLEAN_C38590</name>
</gene>
<dbReference type="InterPro" id="IPR020590">
    <property type="entry name" value="Guanylate_kinase_CS"/>
</dbReference>
<evidence type="ECO:0000256" key="3">
    <source>
        <dbReference type="ARBA" id="ARBA00012961"/>
    </source>
</evidence>
<keyword evidence="6 11" id="KW-0808">Transferase</keyword>
<dbReference type="PROSITE" id="PS50052">
    <property type="entry name" value="GUANYLATE_KINASE_2"/>
    <property type="match status" value="1"/>
</dbReference>
<protein>
    <recommendedName>
        <fullName evidence="4 11">Guanylate kinase</fullName>
        <ecNumber evidence="3 11">2.7.4.8</ecNumber>
    </recommendedName>
    <alternativeName>
        <fullName evidence="10 11">GMP kinase</fullName>
    </alternativeName>
</protein>
<dbReference type="Pfam" id="PF00625">
    <property type="entry name" value="Guanylate_kin"/>
    <property type="match status" value="1"/>
</dbReference>
<dbReference type="PATRIC" id="fig|698738.3.peg.4017"/>
<evidence type="ECO:0000256" key="9">
    <source>
        <dbReference type="ARBA" id="ARBA00022840"/>
    </source>
</evidence>
<dbReference type="GO" id="GO:0005524">
    <property type="term" value="F:ATP binding"/>
    <property type="evidence" value="ECO:0007669"/>
    <property type="project" value="UniProtKB-UniRule"/>
</dbReference>
<evidence type="ECO:0000313" key="14">
    <source>
        <dbReference type="Proteomes" id="UP000032749"/>
    </source>
</evidence>
<dbReference type="GO" id="GO:0004385">
    <property type="term" value="F:GMP kinase activity"/>
    <property type="evidence" value="ECO:0007669"/>
    <property type="project" value="UniProtKB-UniRule"/>
</dbReference>
<keyword evidence="5 11" id="KW-0963">Cytoplasm</keyword>
<dbReference type="InterPro" id="IPR008144">
    <property type="entry name" value="Guanylate_kin-like_dom"/>
</dbReference>
<dbReference type="PROSITE" id="PS00856">
    <property type="entry name" value="GUANYLATE_KINASE_1"/>
    <property type="match status" value="1"/>
</dbReference>
<evidence type="ECO:0000256" key="1">
    <source>
        <dbReference type="ARBA" id="ARBA00004496"/>
    </source>
</evidence>
<dbReference type="FunFam" id="3.40.50.300:FF:000084">
    <property type="entry name" value="Guanylate kinase"/>
    <property type="match status" value="1"/>
</dbReference>
<evidence type="ECO:0000256" key="4">
    <source>
        <dbReference type="ARBA" id="ARBA00016296"/>
    </source>
</evidence>
<dbReference type="EC" id="2.7.4.8" evidence="3 11"/>
<dbReference type="Gene3D" id="3.40.50.300">
    <property type="entry name" value="P-loop containing nucleotide triphosphate hydrolases"/>
    <property type="match status" value="1"/>
</dbReference>
<dbReference type="FunFam" id="3.30.63.10:FF:000002">
    <property type="entry name" value="Guanylate kinase 1"/>
    <property type="match status" value="1"/>
</dbReference>
<dbReference type="STRING" id="698738.OLEAN_C38590"/>
<feature type="binding site" evidence="11">
    <location>
        <begin position="14"/>
        <end position="21"/>
    </location>
    <ligand>
        <name>ATP</name>
        <dbReference type="ChEBI" id="CHEBI:30616"/>
    </ligand>
</feature>
<evidence type="ECO:0000256" key="8">
    <source>
        <dbReference type="ARBA" id="ARBA00022777"/>
    </source>
</evidence>
<dbReference type="EMBL" id="FO203512">
    <property type="protein sequence ID" value="CCK78035.1"/>
    <property type="molecule type" value="Genomic_DNA"/>
</dbReference>
<dbReference type="InterPro" id="IPR008145">
    <property type="entry name" value="GK/Ca_channel_bsu"/>
</dbReference>
<dbReference type="GO" id="GO:0005829">
    <property type="term" value="C:cytosol"/>
    <property type="evidence" value="ECO:0007669"/>
    <property type="project" value="TreeGrafter"/>
</dbReference>
<dbReference type="SMART" id="SM00072">
    <property type="entry name" value="GuKc"/>
    <property type="match status" value="1"/>
</dbReference>
<keyword evidence="7 11" id="KW-0547">Nucleotide-binding</keyword>
<name>R4YST5_OLEAN</name>
<comment type="catalytic activity">
    <reaction evidence="11">
        <text>GMP + ATP = GDP + ADP</text>
        <dbReference type="Rhea" id="RHEA:20780"/>
        <dbReference type="ChEBI" id="CHEBI:30616"/>
        <dbReference type="ChEBI" id="CHEBI:58115"/>
        <dbReference type="ChEBI" id="CHEBI:58189"/>
        <dbReference type="ChEBI" id="CHEBI:456216"/>
        <dbReference type="EC" id="2.7.4.8"/>
    </reaction>
</comment>
<evidence type="ECO:0000256" key="5">
    <source>
        <dbReference type="ARBA" id="ARBA00022490"/>
    </source>
</evidence>
<evidence type="ECO:0000256" key="6">
    <source>
        <dbReference type="ARBA" id="ARBA00022679"/>
    </source>
</evidence>
<dbReference type="InterPro" id="IPR017665">
    <property type="entry name" value="Guanylate_kinase"/>
</dbReference>
<dbReference type="PANTHER" id="PTHR23117">
    <property type="entry name" value="GUANYLATE KINASE-RELATED"/>
    <property type="match status" value="1"/>
</dbReference>
<sequence length="207" mass="23455">MQKTSTGTLYVFSAPSGAGKTTLVKALLEQTSEIGVSVSHTTRAARAGEVDGKDYNFVSQEAFKELIEQDAFLEHAQVFDNFYGTSQIWVEQELDAGRDVILEIDWQGAQQIRQQMPDMVSVFILPPSREELLKRLTGRGTDAQDIINRRMHDAVSEMSHYGEFDYLIINDEFDTALQELRSVVLARRQRTAVQSQKQQQLLENLLN</sequence>
<organism evidence="13 14">
    <name type="scientific">Oleispira antarctica RB-8</name>
    <dbReference type="NCBI Taxonomy" id="698738"/>
    <lineage>
        <taxon>Bacteria</taxon>
        <taxon>Pseudomonadati</taxon>
        <taxon>Pseudomonadota</taxon>
        <taxon>Gammaproteobacteria</taxon>
        <taxon>Oceanospirillales</taxon>
        <taxon>Oceanospirillaceae</taxon>
        <taxon>Oleispira</taxon>
    </lineage>
</organism>
<dbReference type="HAMAP" id="MF_00328">
    <property type="entry name" value="Guanylate_kinase"/>
    <property type="match status" value="1"/>
</dbReference>
<evidence type="ECO:0000256" key="2">
    <source>
        <dbReference type="ARBA" id="ARBA00005790"/>
    </source>
</evidence>